<evidence type="ECO:0000256" key="1">
    <source>
        <dbReference type="ARBA" id="ARBA00008520"/>
    </source>
</evidence>
<dbReference type="PANTHER" id="PTHR30061">
    <property type="entry name" value="MALTOSE-BINDING PERIPLASMIC PROTEIN"/>
    <property type="match status" value="1"/>
</dbReference>
<evidence type="ECO:0000256" key="3">
    <source>
        <dbReference type="ARBA" id="ARBA00022729"/>
    </source>
</evidence>
<accession>A0AAU8BQE0</accession>
<dbReference type="EMBL" id="CP115921">
    <property type="protein sequence ID" value="XCD18936.1"/>
    <property type="molecule type" value="Genomic_DNA"/>
</dbReference>
<sequence length="410" mass="45255">MKLRLSSLALSLVAASAVAQPVQVELWHNQTGDAEAVLQTIIDNFNSAHSDVEVSATYNGNYADIITKLQASIPARRNPDMAVLEVTQYGVFAEAKVLTDLNGYYRANGEFTEELQPFALEIGNYKGGNYVMPFNSSTPLMYVNKALLERAGITDVPEMTNFDQILEVAKTVQSKLGNSNVYGINTPSQFTRFALVMQNGGDWVNPVTNESGFDQQATIDAFQWMGDLYHKHHVASAESVTDEKMVKQHFSSGRVAIHFDSTGNLGDYKRALGEDLVVLPMPCTVECRVPIGGAGVGMMANIGEEKQQASWQFMQYLASQNQSAKWFQHTGYMPVNKTALEVESSKSLIEEHPEFGAAMDQLPVAQGRARPPAMAWIRSQERGIWESIALGQKSADEALKTFDKRVKSRL</sequence>
<dbReference type="KEGG" id="vck:PG915_19550"/>
<keyword evidence="2" id="KW-0813">Transport</keyword>
<evidence type="ECO:0000313" key="5">
    <source>
        <dbReference type="EMBL" id="XCD18936.1"/>
    </source>
</evidence>
<dbReference type="Pfam" id="PF13416">
    <property type="entry name" value="SBP_bac_8"/>
    <property type="match status" value="1"/>
</dbReference>
<dbReference type="Gene3D" id="3.40.190.10">
    <property type="entry name" value="Periplasmic binding protein-like II"/>
    <property type="match status" value="1"/>
</dbReference>
<dbReference type="RefSeq" id="WP_353500072.1">
    <property type="nucleotide sequence ID" value="NZ_CP115921.1"/>
</dbReference>
<evidence type="ECO:0000256" key="2">
    <source>
        <dbReference type="ARBA" id="ARBA00022448"/>
    </source>
</evidence>
<dbReference type="InterPro" id="IPR006059">
    <property type="entry name" value="SBP"/>
</dbReference>
<name>A0AAU8BQE0_9VIBR</name>
<dbReference type="AlphaFoldDB" id="A0AAU8BQE0"/>
<dbReference type="SUPFAM" id="SSF53850">
    <property type="entry name" value="Periplasmic binding protein-like II"/>
    <property type="match status" value="1"/>
</dbReference>
<feature type="chain" id="PRO_5043941645" evidence="4">
    <location>
        <begin position="20"/>
        <end position="410"/>
    </location>
</feature>
<dbReference type="GO" id="GO:1901982">
    <property type="term" value="F:maltose binding"/>
    <property type="evidence" value="ECO:0007669"/>
    <property type="project" value="TreeGrafter"/>
</dbReference>
<dbReference type="GO" id="GO:0015768">
    <property type="term" value="P:maltose transport"/>
    <property type="evidence" value="ECO:0007669"/>
    <property type="project" value="TreeGrafter"/>
</dbReference>
<reference evidence="5" key="1">
    <citation type="submission" date="2023-01" db="EMBL/GenBank/DDBJ databases">
        <title>Vibrio sp. CB1-14 genome sequencing.</title>
        <authorList>
            <person name="Otstavnykh N."/>
            <person name="Isaeva M."/>
            <person name="Meleshko D."/>
        </authorList>
    </citation>
    <scope>NUCLEOTIDE SEQUENCE</scope>
    <source>
        <strain evidence="5">CB1-14</strain>
    </source>
</reference>
<keyword evidence="3 4" id="KW-0732">Signal</keyword>
<organism evidence="5">
    <name type="scientific">Vibrio chaetopteri</name>
    <dbReference type="NCBI Taxonomy" id="3016528"/>
    <lineage>
        <taxon>Bacteria</taxon>
        <taxon>Pseudomonadati</taxon>
        <taxon>Pseudomonadota</taxon>
        <taxon>Gammaproteobacteria</taxon>
        <taxon>Vibrionales</taxon>
        <taxon>Vibrionaceae</taxon>
        <taxon>Vibrio</taxon>
    </lineage>
</organism>
<dbReference type="GO" id="GO:0042956">
    <property type="term" value="P:maltodextrin transmembrane transport"/>
    <property type="evidence" value="ECO:0007669"/>
    <property type="project" value="TreeGrafter"/>
</dbReference>
<dbReference type="GO" id="GO:0055052">
    <property type="term" value="C:ATP-binding cassette (ABC) transporter complex, substrate-binding subunit-containing"/>
    <property type="evidence" value="ECO:0007669"/>
    <property type="project" value="TreeGrafter"/>
</dbReference>
<comment type="similarity">
    <text evidence="1">Belongs to the bacterial solute-binding protein 1 family.</text>
</comment>
<protein>
    <submittedName>
        <fullName evidence="5">ABC transporter substrate-binding protein</fullName>
    </submittedName>
</protein>
<gene>
    <name evidence="5" type="ORF">PG915_19550</name>
</gene>
<dbReference type="PANTHER" id="PTHR30061:SF50">
    <property type="entry name" value="MALTOSE_MALTODEXTRIN-BINDING PERIPLASMIC PROTEIN"/>
    <property type="match status" value="1"/>
</dbReference>
<dbReference type="CDD" id="cd14748">
    <property type="entry name" value="PBP2_UgpB"/>
    <property type="match status" value="1"/>
</dbReference>
<proteinExistence type="inferred from homology"/>
<feature type="signal peptide" evidence="4">
    <location>
        <begin position="1"/>
        <end position="19"/>
    </location>
</feature>
<evidence type="ECO:0000256" key="4">
    <source>
        <dbReference type="SAM" id="SignalP"/>
    </source>
</evidence>